<dbReference type="SMART" id="SM00355">
    <property type="entry name" value="ZnF_C2H2"/>
    <property type="match status" value="1"/>
</dbReference>
<proteinExistence type="predicted"/>
<keyword evidence="1" id="KW-0863">Zinc-finger</keyword>
<reference evidence="7" key="1">
    <citation type="submission" date="2012-12" db="EMBL/GenBank/DDBJ databases">
        <authorList>
            <person name="Hellsten U."/>
            <person name="Grimwood J."/>
            <person name="Chapman J.A."/>
            <person name="Shapiro H."/>
            <person name="Aerts A."/>
            <person name="Otillar R.P."/>
            <person name="Terry A.Y."/>
            <person name="Boore J.L."/>
            <person name="Simakov O."/>
            <person name="Marletaz F."/>
            <person name="Cho S.-J."/>
            <person name="Edsinger-Gonzales E."/>
            <person name="Havlak P."/>
            <person name="Kuo D.-H."/>
            <person name="Larsson T."/>
            <person name="Lv J."/>
            <person name="Arendt D."/>
            <person name="Savage R."/>
            <person name="Osoegawa K."/>
            <person name="de Jong P."/>
            <person name="Lindberg D.R."/>
            <person name="Seaver E.C."/>
            <person name="Weisblat D.A."/>
            <person name="Putnam N.H."/>
            <person name="Grigoriev I.V."/>
            <person name="Rokhsar D.S."/>
        </authorList>
    </citation>
    <scope>NUCLEOTIDE SEQUENCE</scope>
    <source>
        <strain evidence="7">I ESC-2004</strain>
    </source>
</reference>
<feature type="signal peptide" evidence="3">
    <location>
        <begin position="1"/>
        <end position="18"/>
    </location>
</feature>
<evidence type="ECO:0000313" key="5">
    <source>
        <dbReference type="EMBL" id="ELU06977.1"/>
    </source>
</evidence>
<keyword evidence="1" id="KW-0479">Metal-binding</keyword>
<name>R7UST5_CAPTE</name>
<reference evidence="6" key="3">
    <citation type="submission" date="2015-06" db="UniProtKB">
        <authorList>
            <consortium name="EnsemblMetazoa"/>
        </authorList>
    </citation>
    <scope>IDENTIFICATION</scope>
</reference>
<dbReference type="Gene3D" id="3.30.160.60">
    <property type="entry name" value="Classic Zinc Finger"/>
    <property type="match status" value="1"/>
</dbReference>
<evidence type="ECO:0000259" key="4">
    <source>
        <dbReference type="PROSITE" id="PS50157"/>
    </source>
</evidence>
<dbReference type="PROSITE" id="PS00028">
    <property type="entry name" value="ZINC_FINGER_C2H2_1"/>
    <property type="match status" value="1"/>
</dbReference>
<dbReference type="EnsemblMetazoa" id="CapteT224641">
    <property type="protein sequence ID" value="CapteP224641"/>
    <property type="gene ID" value="CapteG224641"/>
</dbReference>
<dbReference type="EMBL" id="KB300259">
    <property type="protein sequence ID" value="ELU06977.1"/>
    <property type="molecule type" value="Genomic_DNA"/>
</dbReference>
<dbReference type="OrthoDB" id="6365676at2759"/>
<evidence type="ECO:0000256" key="2">
    <source>
        <dbReference type="SAM" id="MobiDB-lite"/>
    </source>
</evidence>
<protein>
    <recommendedName>
        <fullName evidence="4">C2H2-type domain-containing protein</fullName>
    </recommendedName>
</protein>
<feature type="region of interest" description="Disordered" evidence="2">
    <location>
        <begin position="22"/>
        <end position="48"/>
    </location>
</feature>
<sequence>MSTFMLLILSFISRRHFGVPGCRGGGDPGTQQTNHSNAASKDVPAPSSRRATCVTTNEIYTAKKPKFAPLNKLSQCKILGNQLRYPTSEELSRIFCRSRRSKNAENKPFKCPFPGCSSSFYQKFNLTAHRKTKHAEPAPTR</sequence>
<dbReference type="Proteomes" id="UP000014760">
    <property type="component" value="Unassembled WGS sequence"/>
</dbReference>
<dbReference type="InterPro" id="IPR013087">
    <property type="entry name" value="Znf_C2H2_type"/>
</dbReference>
<gene>
    <name evidence="5" type="ORF">CAPTEDRAFT_224641</name>
</gene>
<feature type="chain" id="PRO_5008788329" description="C2H2-type domain-containing protein" evidence="3">
    <location>
        <begin position="19"/>
        <end position="141"/>
    </location>
</feature>
<dbReference type="PROSITE" id="PS50157">
    <property type="entry name" value="ZINC_FINGER_C2H2_2"/>
    <property type="match status" value="1"/>
</dbReference>
<accession>R7UST5</accession>
<reference evidence="5 7" key="2">
    <citation type="journal article" date="2013" name="Nature">
        <title>Insights into bilaterian evolution from three spiralian genomes.</title>
        <authorList>
            <person name="Simakov O."/>
            <person name="Marletaz F."/>
            <person name="Cho S.J."/>
            <person name="Edsinger-Gonzales E."/>
            <person name="Havlak P."/>
            <person name="Hellsten U."/>
            <person name="Kuo D.H."/>
            <person name="Larsson T."/>
            <person name="Lv J."/>
            <person name="Arendt D."/>
            <person name="Savage R."/>
            <person name="Osoegawa K."/>
            <person name="de Jong P."/>
            <person name="Grimwood J."/>
            <person name="Chapman J.A."/>
            <person name="Shapiro H."/>
            <person name="Aerts A."/>
            <person name="Otillar R.P."/>
            <person name="Terry A.Y."/>
            <person name="Boore J.L."/>
            <person name="Grigoriev I.V."/>
            <person name="Lindberg D.R."/>
            <person name="Seaver E.C."/>
            <person name="Weisblat D.A."/>
            <person name="Putnam N.H."/>
            <person name="Rokhsar D.S."/>
        </authorList>
    </citation>
    <scope>NUCLEOTIDE SEQUENCE</scope>
    <source>
        <strain evidence="5 7">I ESC-2004</strain>
    </source>
</reference>
<dbReference type="InterPro" id="IPR036236">
    <property type="entry name" value="Znf_C2H2_sf"/>
</dbReference>
<organism evidence="5">
    <name type="scientific">Capitella teleta</name>
    <name type="common">Polychaete worm</name>
    <dbReference type="NCBI Taxonomy" id="283909"/>
    <lineage>
        <taxon>Eukaryota</taxon>
        <taxon>Metazoa</taxon>
        <taxon>Spiralia</taxon>
        <taxon>Lophotrochozoa</taxon>
        <taxon>Annelida</taxon>
        <taxon>Polychaeta</taxon>
        <taxon>Sedentaria</taxon>
        <taxon>Scolecida</taxon>
        <taxon>Capitellidae</taxon>
        <taxon>Capitella</taxon>
    </lineage>
</organism>
<dbReference type="GO" id="GO:0008270">
    <property type="term" value="F:zinc ion binding"/>
    <property type="evidence" value="ECO:0007669"/>
    <property type="project" value="UniProtKB-KW"/>
</dbReference>
<dbReference type="EMBL" id="AMQN01007243">
    <property type="status" value="NOT_ANNOTATED_CDS"/>
    <property type="molecule type" value="Genomic_DNA"/>
</dbReference>
<keyword evidence="1" id="KW-0862">Zinc</keyword>
<feature type="compositionally biased region" description="Polar residues" evidence="2">
    <location>
        <begin position="30"/>
        <end position="39"/>
    </location>
</feature>
<keyword evidence="7" id="KW-1185">Reference proteome</keyword>
<evidence type="ECO:0000313" key="7">
    <source>
        <dbReference type="Proteomes" id="UP000014760"/>
    </source>
</evidence>
<feature type="domain" description="C2H2-type" evidence="4">
    <location>
        <begin position="109"/>
        <end position="139"/>
    </location>
</feature>
<dbReference type="AlphaFoldDB" id="R7UST5"/>
<keyword evidence="3" id="KW-0732">Signal</keyword>
<dbReference type="SUPFAM" id="SSF57667">
    <property type="entry name" value="beta-beta-alpha zinc fingers"/>
    <property type="match status" value="1"/>
</dbReference>
<evidence type="ECO:0000313" key="6">
    <source>
        <dbReference type="EnsemblMetazoa" id="CapteP224641"/>
    </source>
</evidence>
<evidence type="ECO:0000256" key="3">
    <source>
        <dbReference type="SAM" id="SignalP"/>
    </source>
</evidence>
<evidence type="ECO:0000256" key="1">
    <source>
        <dbReference type="PROSITE-ProRule" id="PRU00042"/>
    </source>
</evidence>
<dbReference type="HOGENOM" id="CLU_1827126_0_0_1"/>